<feature type="coiled-coil region" evidence="4">
    <location>
        <begin position="325"/>
        <end position="362"/>
    </location>
</feature>
<dbReference type="Pfam" id="PF13432">
    <property type="entry name" value="TPR_16"/>
    <property type="match status" value="1"/>
</dbReference>
<keyword evidence="1" id="KW-0677">Repeat</keyword>
<evidence type="ECO:0000313" key="5">
    <source>
        <dbReference type="EMBL" id="VYT17053.1"/>
    </source>
</evidence>
<feature type="repeat" description="TPR" evidence="3">
    <location>
        <begin position="248"/>
        <end position="281"/>
    </location>
</feature>
<keyword evidence="2 3" id="KW-0802">TPR repeat</keyword>
<dbReference type="InterPro" id="IPR051685">
    <property type="entry name" value="Ycf3/AcsC/BcsC/TPR_MFPF"/>
</dbReference>
<dbReference type="Pfam" id="PF07719">
    <property type="entry name" value="TPR_2"/>
    <property type="match status" value="1"/>
</dbReference>
<dbReference type="SUPFAM" id="SSF48452">
    <property type="entry name" value="TPR-like"/>
    <property type="match status" value="1"/>
</dbReference>
<feature type="repeat" description="TPR" evidence="3">
    <location>
        <begin position="167"/>
        <end position="200"/>
    </location>
</feature>
<reference evidence="5" key="1">
    <citation type="submission" date="2019-11" db="EMBL/GenBank/DDBJ databases">
        <authorList>
            <person name="Feng L."/>
        </authorList>
    </citation>
    <scope>NUCLEOTIDE SEQUENCE</scope>
    <source>
        <strain evidence="5">AvaginalisLFYP127</strain>
    </source>
</reference>
<proteinExistence type="predicted"/>
<dbReference type="EMBL" id="CACRSW010000030">
    <property type="protein sequence ID" value="VYT17053.1"/>
    <property type="molecule type" value="Genomic_DNA"/>
</dbReference>
<dbReference type="AlphaFoldDB" id="A0A6N2UJE2"/>
<name>A0A6N2UJE2_9FIRM</name>
<dbReference type="InterPro" id="IPR011990">
    <property type="entry name" value="TPR-like_helical_dom_sf"/>
</dbReference>
<evidence type="ECO:0000256" key="3">
    <source>
        <dbReference type="PROSITE-ProRule" id="PRU00339"/>
    </source>
</evidence>
<keyword evidence="4" id="KW-0175">Coiled coil</keyword>
<evidence type="ECO:0000256" key="4">
    <source>
        <dbReference type="SAM" id="Coils"/>
    </source>
</evidence>
<dbReference type="PANTHER" id="PTHR44943">
    <property type="entry name" value="CELLULOSE SYNTHASE OPERON PROTEIN C"/>
    <property type="match status" value="1"/>
</dbReference>
<evidence type="ECO:0000256" key="2">
    <source>
        <dbReference type="ARBA" id="ARBA00022803"/>
    </source>
</evidence>
<sequence length="366" mass="43031">MAKIDQYFLNFTDKLGYIDLKKESSYDLLNKTPLALYTQDLSENVINGEFENKINLDIILDGLIMNLAIDKDFKYKDSYIKIIENYIKNIGAYATQKALKNLENKTEKSLLLLRGAYIINPFDKYNAYNYARILWPKAYEDTEYKDEFIKESLRILQDIIIQDENFPLSYYELGNIYANLGEYIKARSYYENALQRTKDIEAQNEIRDKIKMIFDNAEIEEGLYYIGKGNFDKAIQILTRLLSKTKRADAYYYLGVAYQNIGQYENSILAFENSLEKGGEFRELYNDYSISLYATERPIDAIEIINQGLKKYPEDPRMIYNRLQINLSLNNINKAKEDIENLESYDDLSDELSRNLQIIKEQYKIN</sequence>
<protein>
    <submittedName>
        <fullName evidence="5">Lipoprotein NlpI</fullName>
    </submittedName>
</protein>
<gene>
    <name evidence="5" type="ORF">AVLFYP127_01125</name>
</gene>
<dbReference type="RefSeq" id="WP_156329524.1">
    <property type="nucleotide sequence ID" value="NZ_CACRSW010000030.1"/>
</dbReference>
<accession>A0A6N2UJE2</accession>
<evidence type="ECO:0000256" key="1">
    <source>
        <dbReference type="ARBA" id="ARBA00022737"/>
    </source>
</evidence>
<dbReference type="InterPro" id="IPR013105">
    <property type="entry name" value="TPR_2"/>
</dbReference>
<keyword evidence="5" id="KW-0449">Lipoprotein</keyword>
<dbReference type="SMART" id="SM00028">
    <property type="entry name" value="TPR"/>
    <property type="match status" value="2"/>
</dbReference>
<organism evidence="5">
    <name type="scientific">Anaerococcus vaginalis</name>
    <dbReference type="NCBI Taxonomy" id="33037"/>
    <lineage>
        <taxon>Bacteria</taxon>
        <taxon>Bacillati</taxon>
        <taxon>Bacillota</taxon>
        <taxon>Tissierellia</taxon>
        <taxon>Tissierellales</taxon>
        <taxon>Peptoniphilaceae</taxon>
        <taxon>Anaerococcus</taxon>
    </lineage>
</organism>
<dbReference type="InterPro" id="IPR019734">
    <property type="entry name" value="TPR_rpt"/>
</dbReference>
<dbReference type="PROSITE" id="PS50005">
    <property type="entry name" value="TPR"/>
    <property type="match status" value="2"/>
</dbReference>
<dbReference type="PANTHER" id="PTHR44943:SF8">
    <property type="entry name" value="TPR REPEAT-CONTAINING PROTEIN MJ0263"/>
    <property type="match status" value="1"/>
</dbReference>
<dbReference type="Gene3D" id="1.25.40.10">
    <property type="entry name" value="Tetratricopeptide repeat domain"/>
    <property type="match status" value="3"/>
</dbReference>